<dbReference type="SMART" id="SM00360">
    <property type="entry name" value="RRM"/>
    <property type="match status" value="1"/>
</dbReference>
<dbReference type="InterPro" id="IPR035979">
    <property type="entry name" value="RBD_domain_sf"/>
</dbReference>
<dbReference type="AlphaFoldDB" id="A0A9P6UQX4"/>
<keyword evidence="5" id="KW-1185">Reference proteome</keyword>
<proteinExistence type="predicted"/>
<dbReference type="InterPro" id="IPR000504">
    <property type="entry name" value="RRM_dom"/>
</dbReference>
<dbReference type="GO" id="GO:0003723">
    <property type="term" value="F:RNA binding"/>
    <property type="evidence" value="ECO:0007669"/>
    <property type="project" value="UniProtKB-UniRule"/>
</dbReference>
<comment type="caution">
    <text evidence="4">The sequence shown here is derived from an EMBL/GenBank/DDBJ whole genome shotgun (WGS) entry which is preliminary data.</text>
</comment>
<name>A0A9P6UQX4_9FUNG</name>
<dbReference type="Gene3D" id="3.30.70.330">
    <property type="match status" value="1"/>
</dbReference>
<evidence type="ECO:0000256" key="1">
    <source>
        <dbReference type="PROSITE-ProRule" id="PRU00176"/>
    </source>
</evidence>
<gene>
    <name evidence="4" type="ORF">BGZ99_007514</name>
</gene>
<accession>A0A9P6UQX4</accession>
<evidence type="ECO:0000313" key="5">
    <source>
        <dbReference type="Proteomes" id="UP000738325"/>
    </source>
</evidence>
<dbReference type="InterPro" id="IPR012677">
    <property type="entry name" value="Nucleotide-bd_a/b_plait_sf"/>
</dbReference>
<reference evidence="4" key="1">
    <citation type="journal article" date="2020" name="Fungal Divers.">
        <title>Resolving the Mortierellaceae phylogeny through synthesis of multi-gene phylogenetics and phylogenomics.</title>
        <authorList>
            <person name="Vandepol N."/>
            <person name="Liber J."/>
            <person name="Desiro A."/>
            <person name="Na H."/>
            <person name="Kennedy M."/>
            <person name="Barry K."/>
            <person name="Grigoriev I.V."/>
            <person name="Miller A.N."/>
            <person name="O'Donnell K."/>
            <person name="Stajich J.E."/>
            <person name="Bonito G."/>
        </authorList>
    </citation>
    <scope>NUCLEOTIDE SEQUENCE</scope>
    <source>
        <strain evidence="4">REB-010B</strain>
    </source>
</reference>
<dbReference type="Proteomes" id="UP000738325">
    <property type="component" value="Unassembled WGS sequence"/>
</dbReference>
<dbReference type="PROSITE" id="PS50102">
    <property type="entry name" value="RRM"/>
    <property type="match status" value="1"/>
</dbReference>
<dbReference type="EMBL" id="JAAAIP010000544">
    <property type="protein sequence ID" value="KAG0315360.1"/>
    <property type="molecule type" value="Genomic_DNA"/>
</dbReference>
<feature type="domain" description="RRM" evidence="3">
    <location>
        <begin position="16"/>
        <end position="89"/>
    </location>
</feature>
<dbReference type="PANTHER" id="PTHR32343">
    <property type="entry name" value="SERINE/ARGININE-RICH SPLICING FACTOR"/>
    <property type="match status" value="1"/>
</dbReference>
<dbReference type="PANTHER" id="PTHR32343:SF10">
    <property type="entry name" value="RNA-BINDING REGION RNP-1 DOMAIN-CONTAINING PROTEIN"/>
    <property type="match status" value="1"/>
</dbReference>
<evidence type="ECO:0000313" key="4">
    <source>
        <dbReference type="EMBL" id="KAG0315360.1"/>
    </source>
</evidence>
<protein>
    <recommendedName>
        <fullName evidence="3">RRM domain-containing protein</fullName>
    </recommendedName>
</protein>
<feature type="compositionally biased region" description="Low complexity" evidence="2">
    <location>
        <begin position="230"/>
        <end position="240"/>
    </location>
</feature>
<feature type="compositionally biased region" description="Basic and acidic residues" evidence="2">
    <location>
        <begin position="219"/>
        <end position="228"/>
    </location>
</feature>
<feature type="compositionally biased region" description="Basic and acidic residues" evidence="2">
    <location>
        <begin position="241"/>
        <end position="255"/>
    </location>
</feature>
<organism evidence="4 5">
    <name type="scientific">Dissophora globulifera</name>
    <dbReference type="NCBI Taxonomy" id="979702"/>
    <lineage>
        <taxon>Eukaryota</taxon>
        <taxon>Fungi</taxon>
        <taxon>Fungi incertae sedis</taxon>
        <taxon>Mucoromycota</taxon>
        <taxon>Mortierellomycotina</taxon>
        <taxon>Mortierellomycetes</taxon>
        <taxon>Mortierellales</taxon>
        <taxon>Mortierellaceae</taxon>
        <taxon>Dissophora</taxon>
    </lineage>
</organism>
<dbReference type="OrthoDB" id="7763451at2759"/>
<evidence type="ECO:0000259" key="3">
    <source>
        <dbReference type="PROSITE" id="PS50102"/>
    </source>
</evidence>
<sequence length="255" mass="27790">MTNWTTVKIPTTPTPNLIIVHNISASASETTVKDFFLFCGKILQFDLQKEGDRQVALVHFERESAAKTACMLTNAMIVDSQISVKPYFEESADVSEENIAQENKPKATILAEILAAGYQLQDQIIEKGLEIDAKYGVHQKIQAYVESAKVQAKSLDEKYKVTEKAAELDSKYHVQDRVTAAVGQGIDYSTQALQTAPGQKVAGVAVQVKEQIAAVHYEARRIADEKKGKTSSSSATAETPAEAHSEKTAEKTASA</sequence>
<feature type="region of interest" description="Disordered" evidence="2">
    <location>
        <begin position="219"/>
        <end position="255"/>
    </location>
</feature>
<dbReference type="SUPFAM" id="SSF54928">
    <property type="entry name" value="RNA-binding domain, RBD"/>
    <property type="match status" value="1"/>
</dbReference>
<keyword evidence="1" id="KW-0694">RNA-binding</keyword>
<evidence type="ECO:0000256" key="2">
    <source>
        <dbReference type="SAM" id="MobiDB-lite"/>
    </source>
</evidence>